<name>A0A804QD09_MAIZE</name>
<reference evidence="2" key="2">
    <citation type="submission" date="2019-07" db="EMBL/GenBank/DDBJ databases">
        <authorList>
            <person name="Seetharam A."/>
            <person name="Woodhouse M."/>
            <person name="Cannon E."/>
        </authorList>
    </citation>
    <scope>NUCLEOTIDE SEQUENCE [LARGE SCALE GENOMIC DNA]</scope>
    <source>
        <strain evidence="2">cv. B73</strain>
    </source>
</reference>
<keyword evidence="3" id="KW-1185">Reference proteome</keyword>
<evidence type="ECO:0000256" key="1">
    <source>
        <dbReference type="SAM" id="MobiDB-lite"/>
    </source>
</evidence>
<dbReference type="InParanoid" id="A0A804QD09"/>
<evidence type="ECO:0000313" key="3">
    <source>
        <dbReference type="Proteomes" id="UP000007305"/>
    </source>
</evidence>
<dbReference type="Gramene" id="Zm00001eb320220_T001">
    <property type="protein sequence ID" value="Zm00001eb320220_P001"/>
    <property type="gene ID" value="Zm00001eb320220"/>
</dbReference>
<reference evidence="2" key="3">
    <citation type="submission" date="2021-05" db="UniProtKB">
        <authorList>
            <consortium name="EnsemblPlants"/>
        </authorList>
    </citation>
    <scope>IDENTIFICATION</scope>
    <source>
        <strain evidence="2">cv. B73</strain>
    </source>
</reference>
<sequence length="152" mass="16725">MQAIPSKEAPPEGEQEGRGENAHLLNNERAEEDHGSSSGPCKEDPKHGDLGPPPDRAAPQHPRALRCHGRLDGRRGICLPLGRHLHLLRDPHVLAASAIGGPGRTHRPWGPDQASIRWGTLPRVVLMRSCRIGRDPSRNGLGLGWFRRARRD</sequence>
<dbReference type="Proteomes" id="UP000007305">
    <property type="component" value="Chromosome 7"/>
</dbReference>
<protein>
    <submittedName>
        <fullName evidence="2">Uncharacterized protein</fullName>
    </submittedName>
</protein>
<evidence type="ECO:0000313" key="2">
    <source>
        <dbReference type="EnsemblPlants" id="Zm00001eb320220_P001"/>
    </source>
</evidence>
<proteinExistence type="predicted"/>
<feature type="compositionally biased region" description="Basic and acidic residues" evidence="1">
    <location>
        <begin position="15"/>
        <end position="49"/>
    </location>
</feature>
<reference evidence="3" key="1">
    <citation type="submission" date="2015-12" db="EMBL/GenBank/DDBJ databases">
        <title>Update maize B73 reference genome by single molecule sequencing technologies.</title>
        <authorList>
            <consortium name="Maize Genome Sequencing Project"/>
            <person name="Ware D."/>
        </authorList>
    </citation>
    <scope>NUCLEOTIDE SEQUENCE [LARGE SCALE GENOMIC DNA]</scope>
    <source>
        <strain evidence="3">cv. B73</strain>
    </source>
</reference>
<feature type="region of interest" description="Disordered" evidence="1">
    <location>
        <begin position="1"/>
        <end position="67"/>
    </location>
</feature>
<dbReference type="AlphaFoldDB" id="A0A804QD09"/>
<organism evidence="2 3">
    <name type="scientific">Zea mays</name>
    <name type="common">Maize</name>
    <dbReference type="NCBI Taxonomy" id="4577"/>
    <lineage>
        <taxon>Eukaryota</taxon>
        <taxon>Viridiplantae</taxon>
        <taxon>Streptophyta</taxon>
        <taxon>Embryophyta</taxon>
        <taxon>Tracheophyta</taxon>
        <taxon>Spermatophyta</taxon>
        <taxon>Magnoliopsida</taxon>
        <taxon>Liliopsida</taxon>
        <taxon>Poales</taxon>
        <taxon>Poaceae</taxon>
        <taxon>PACMAD clade</taxon>
        <taxon>Panicoideae</taxon>
        <taxon>Andropogonodae</taxon>
        <taxon>Andropogoneae</taxon>
        <taxon>Tripsacinae</taxon>
        <taxon>Zea</taxon>
    </lineage>
</organism>
<accession>A0A804QD09</accession>
<dbReference type="EnsemblPlants" id="Zm00001eb320220_T001">
    <property type="protein sequence ID" value="Zm00001eb320220_P001"/>
    <property type="gene ID" value="Zm00001eb320220"/>
</dbReference>